<dbReference type="EMBL" id="BAABFR010000012">
    <property type="protein sequence ID" value="GAA4387307.1"/>
    <property type="molecule type" value="Genomic_DNA"/>
</dbReference>
<reference evidence="9" key="1">
    <citation type="journal article" date="2019" name="Int. J. Syst. Evol. Microbiol.">
        <title>The Global Catalogue of Microorganisms (GCM) 10K type strain sequencing project: providing services to taxonomists for standard genome sequencing and annotation.</title>
        <authorList>
            <consortium name="The Broad Institute Genomics Platform"/>
            <consortium name="The Broad Institute Genome Sequencing Center for Infectious Disease"/>
            <person name="Wu L."/>
            <person name="Ma J."/>
        </authorList>
    </citation>
    <scope>NUCLEOTIDE SEQUENCE [LARGE SCALE GENOMIC DNA]</scope>
    <source>
        <strain evidence="9">JCM 17688</strain>
    </source>
</reference>
<dbReference type="Pfam" id="PF00732">
    <property type="entry name" value="GMC_oxred_N"/>
    <property type="match status" value="1"/>
</dbReference>
<dbReference type="PROSITE" id="PS00623">
    <property type="entry name" value="GMC_OXRED_1"/>
    <property type="match status" value="1"/>
</dbReference>
<keyword evidence="3 5" id="KW-0285">Flavoprotein</keyword>
<gene>
    <name evidence="8" type="ORF">GCM10023147_11540</name>
</gene>
<sequence length="533" mass="56953">MTNDYDYVIAGGGTAGCVLAGRLTEDPSIRVLLLEAGGNDRHPFIHVPAGFAKLTSSKYDWGFQSVPQEHCDGRTIPLAQGKVLGGGGSINAQVFTRGAHEDYDDWAKTYGCDGWSFDDVRQYFVRSEANDRLSAPDHGVDGPLGVSDPVDPHPLSLAFVRAGQEFGLPFNGDFNGARQLGVGMYQTTTKNARRCSAAVAYVKPARKRPNLTVRTDVTVSRITLVGKRATGVEFITEHGVETARAGREVLVTAGAFGSPKLLQLSGIGHPDDLRAAGVEVRHALGGVGRNLHDHCDLDVIYELRDYQSLDRLNLVRPATARAGLEYAALRRGPLASTVVEAGAFSFGHAAADIPDLQFHFLPAAGVEAGVAAVRPGYGCTLNSYALRPESRGSVRIRSSDPLAMPLIDPNFLATDFDLESSIEGLRQSREIMAQPSMTRHITAEHLAGGRSVSSKDDYVAFVRAFGRTSYHPVGTCAMGVGDDAVVDPDLRVVGMSGLRVVDSSVMPRIVSSNTQAPTVMIAEKAVDLIRAAG</sequence>
<dbReference type="SUPFAM" id="SSF54373">
    <property type="entry name" value="FAD-linked reductases, C-terminal domain"/>
    <property type="match status" value="1"/>
</dbReference>
<proteinExistence type="inferred from homology"/>
<keyword evidence="4 5" id="KW-0274">FAD</keyword>
<dbReference type="InterPro" id="IPR012132">
    <property type="entry name" value="GMC_OxRdtase"/>
</dbReference>
<dbReference type="Gene3D" id="3.30.560.10">
    <property type="entry name" value="Glucose Oxidase, domain 3"/>
    <property type="match status" value="1"/>
</dbReference>
<name>A0ABP8J9P4_9ACTN</name>
<dbReference type="SUPFAM" id="SSF51905">
    <property type="entry name" value="FAD/NAD(P)-binding domain"/>
    <property type="match status" value="1"/>
</dbReference>
<evidence type="ECO:0000256" key="1">
    <source>
        <dbReference type="ARBA" id="ARBA00001974"/>
    </source>
</evidence>
<dbReference type="PIRSF" id="PIRSF000137">
    <property type="entry name" value="Alcohol_oxidase"/>
    <property type="match status" value="1"/>
</dbReference>
<dbReference type="PROSITE" id="PS00624">
    <property type="entry name" value="GMC_OXRED_2"/>
    <property type="match status" value="1"/>
</dbReference>
<dbReference type="Gene3D" id="3.50.50.60">
    <property type="entry name" value="FAD/NAD(P)-binding domain"/>
    <property type="match status" value="1"/>
</dbReference>
<dbReference type="Pfam" id="PF05199">
    <property type="entry name" value="GMC_oxred_C"/>
    <property type="match status" value="1"/>
</dbReference>
<organism evidence="8 9">
    <name type="scientific">Tsukamurella soli</name>
    <dbReference type="NCBI Taxonomy" id="644556"/>
    <lineage>
        <taxon>Bacteria</taxon>
        <taxon>Bacillati</taxon>
        <taxon>Actinomycetota</taxon>
        <taxon>Actinomycetes</taxon>
        <taxon>Mycobacteriales</taxon>
        <taxon>Tsukamurellaceae</taxon>
        <taxon>Tsukamurella</taxon>
    </lineage>
</organism>
<protein>
    <submittedName>
        <fullName evidence="8">GMC family oxidoreductase N-terminal domain-containing protein</fullName>
    </submittedName>
</protein>
<comment type="cofactor">
    <cofactor evidence="1">
        <name>FAD</name>
        <dbReference type="ChEBI" id="CHEBI:57692"/>
    </cofactor>
</comment>
<feature type="domain" description="Glucose-methanol-choline oxidoreductase N-terminal" evidence="7">
    <location>
        <begin position="254"/>
        <end position="268"/>
    </location>
</feature>
<evidence type="ECO:0000313" key="8">
    <source>
        <dbReference type="EMBL" id="GAA4387307.1"/>
    </source>
</evidence>
<keyword evidence="9" id="KW-1185">Reference proteome</keyword>
<dbReference type="PANTHER" id="PTHR11552:SF147">
    <property type="entry name" value="CHOLINE DEHYDROGENASE, MITOCHONDRIAL"/>
    <property type="match status" value="1"/>
</dbReference>
<dbReference type="PANTHER" id="PTHR11552">
    <property type="entry name" value="GLUCOSE-METHANOL-CHOLINE GMC OXIDOREDUCTASE"/>
    <property type="match status" value="1"/>
</dbReference>
<accession>A0ABP8J9P4</accession>
<comment type="similarity">
    <text evidence="2 5">Belongs to the GMC oxidoreductase family.</text>
</comment>
<evidence type="ECO:0000256" key="4">
    <source>
        <dbReference type="ARBA" id="ARBA00022827"/>
    </source>
</evidence>
<evidence type="ECO:0000259" key="6">
    <source>
        <dbReference type="PROSITE" id="PS00623"/>
    </source>
</evidence>
<evidence type="ECO:0000313" key="9">
    <source>
        <dbReference type="Proteomes" id="UP001500635"/>
    </source>
</evidence>
<evidence type="ECO:0000256" key="5">
    <source>
        <dbReference type="RuleBase" id="RU003968"/>
    </source>
</evidence>
<dbReference type="InterPro" id="IPR036188">
    <property type="entry name" value="FAD/NAD-bd_sf"/>
</dbReference>
<comment type="caution">
    <text evidence="8">The sequence shown here is derived from an EMBL/GenBank/DDBJ whole genome shotgun (WGS) entry which is preliminary data.</text>
</comment>
<evidence type="ECO:0000256" key="3">
    <source>
        <dbReference type="ARBA" id="ARBA00022630"/>
    </source>
</evidence>
<evidence type="ECO:0000256" key="2">
    <source>
        <dbReference type="ARBA" id="ARBA00010790"/>
    </source>
</evidence>
<dbReference type="Proteomes" id="UP001500635">
    <property type="component" value="Unassembled WGS sequence"/>
</dbReference>
<dbReference type="InterPro" id="IPR007867">
    <property type="entry name" value="GMC_OxRtase_C"/>
</dbReference>
<evidence type="ECO:0000259" key="7">
    <source>
        <dbReference type="PROSITE" id="PS00624"/>
    </source>
</evidence>
<dbReference type="InterPro" id="IPR000172">
    <property type="entry name" value="GMC_OxRdtase_N"/>
</dbReference>
<feature type="domain" description="Glucose-methanol-choline oxidoreductase N-terminal" evidence="6">
    <location>
        <begin position="81"/>
        <end position="104"/>
    </location>
</feature>
<dbReference type="RefSeq" id="WP_344992191.1">
    <property type="nucleotide sequence ID" value="NZ_BAABFR010000012.1"/>
</dbReference>